<evidence type="ECO:0000256" key="5">
    <source>
        <dbReference type="ARBA" id="ARBA00023136"/>
    </source>
</evidence>
<dbReference type="PANTHER" id="PTHR43124:SF5">
    <property type="entry name" value="PURINE RIBONUCLEOSIDE EFFLUX PUMP NEPI"/>
    <property type="match status" value="1"/>
</dbReference>
<evidence type="ECO:0000256" key="4">
    <source>
        <dbReference type="ARBA" id="ARBA00022989"/>
    </source>
</evidence>
<feature type="transmembrane region" description="Helical" evidence="6">
    <location>
        <begin position="54"/>
        <end position="77"/>
    </location>
</feature>
<name>A0A1C4CBX4_9GAMM</name>
<feature type="transmembrane region" description="Helical" evidence="6">
    <location>
        <begin position="84"/>
        <end position="102"/>
    </location>
</feature>
<keyword evidence="2" id="KW-1003">Cell membrane</keyword>
<dbReference type="InterPro" id="IPR050189">
    <property type="entry name" value="MFS_Efflux_Transporters"/>
</dbReference>
<dbReference type="Proteomes" id="UP000199670">
    <property type="component" value="Unassembled WGS sequence"/>
</dbReference>
<evidence type="ECO:0000256" key="1">
    <source>
        <dbReference type="ARBA" id="ARBA00004651"/>
    </source>
</evidence>
<dbReference type="Gene3D" id="1.20.1250.20">
    <property type="entry name" value="MFS general substrate transporter like domains"/>
    <property type="match status" value="1"/>
</dbReference>
<dbReference type="STRING" id="1798182.GA0061081_10830"/>
<dbReference type="Pfam" id="PF07690">
    <property type="entry name" value="MFS_1"/>
    <property type="match status" value="1"/>
</dbReference>
<organism evidence="8 9">
    <name type="scientific">Gilliamella bombicola</name>
    <dbReference type="NCBI Taxonomy" id="1798182"/>
    <lineage>
        <taxon>Bacteria</taxon>
        <taxon>Pseudomonadati</taxon>
        <taxon>Pseudomonadota</taxon>
        <taxon>Gammaproteobacteria</taxon>
        <taxon>Orbales</taxon>
        <taxon>Orbaceae</taxon>
        <taxon>Gilliamella</taxon>
    </lineage>
</organism>
<feature type="transmembrane region" description="Helical" evidence="6">
    <location>
        <begin position="108"/>
        <end position="132"/>
    </location>
</feature>
<evidence type="ECO:0000259" key="7">
    <source>
        <dbReference type="PROSITE" id="PS50850"/>
    </source>
</evidence>
<feature type="transmembrane region" description="Helical" evidence="6">
    <location>
        <begin position="280"/>
        <end position="299"/>
    </location>
</feature>
<dbReference type="OrthoDB" id="9812189at2"/>
<feature type="transmembrane region" description="Helical" evidence="6">
    <location>
        <begin position="174"/>
        <end position="193"/>
    </location>
</feature>
<dbReference type="GO" id="GO:0005886">
    <property type="term" value="C:plasma membrane"/>
    <property type="evidence" value="ECO:0007669"/>
    <property type="project" value="UniProtKB-SubCell"/>
</dbReference>
<keyword evidence="9" id="KW-1185">Reference proteome</keyword>
<dbReference type="CDD" id="cd17324">
    <property type="entry name" value="MFS_NepI_like"/>
    <property type="match status" value="1"/>
</dbReference>
<dbReference type="PROSITE" id="PS50850">
    <property type="entry name" value="MFS"/>
    <property type="match status" value="1"/>
</dbReference>
<evidence type="ECO:0000313" key="9">
    <source>
        <dbReference type="Proteomes" id="UP000199670"/>
    </source>
</evidence>
<dbReference type="SUPFAM" id="SSF103473">
    <property type="entry name" value="MFS general substrate transporter"/>
    <property type="match status" value="1"/>
</dbReference>
<dbReference type="RefSeq" id="WP_091349254.1">
    <property type="nucleotide sequence ID" value="NZ_FMAQ01000008.1"/>
</dbReference>
<dbReference type="EMBL" id="FMAQ01000008">
    <property type="protein sequence ID" value="SCC16552.1"/>
    <property type="molecule type" value="Genomic_DNA"/>
</dbReference>
<comment type="subcellular location">
    <subcellularLocation>
        <location evidence="1">Cell membrane</location>
        <topology evidence="1">Multi-pass membrane protein</topology>
    </subcellularLocation>
</comment>
<keyword evidence="5 6" id="KW-0472">Membrane</keyword>
<feature type="transmembrane region" description="Helical" evidence="6">
    <location>
        <begin position="341"/>
        <end position="362"/>
    </location>
</feature>
<keyword evidence="3 6" id="KW-0812">Transmembrane</keyword>
<dbReference type="InterPro" id="IPR020846">
    <property type="entry name" value="MFS_dom"/>
</dbReference>
<feature type="transmembrane region" description="Helical" evidence="6">
    <location>
        <begin position="214"/>
        <end position="234"/>
    </location>
</feature>
<feature type="domain" description="Major facilitator superfamily (MFS) profile" evidence="7">
    <location>
        <begin position="18"/>
        <end position="393"/>
    </location>
</feature>
<protein>
    <submittedName>
        <fullName evidence="8">Predicted arabinose efflux permease, MFS family</fullName>
    </submittedName>
</protein>
<evidence type="ECO:0000256" key="6">
    <source>
        <dbReference type="SAM" id="Phobius"/>
    </source>
</evidence>
<feature type="transmembrane region" description="Helical" evidence="6">
    <location>
        <begin position="20"/>
        <end position="42"/>
    </location>
</feature>
<feature type="transmembrane region" description="Helical" evidence="6">
    <location>
        <begin position="254"/>
        <end position="273"/>
    </location>
</feature>
<dbReference type="InterPro" id="IPR011701">
    <property type="entry name" value="MFS"/>
</dbReference>
<dbReference type="AlphaFoldDB" id="A0A1C4CBX4"/>
<reference evidence="9" key="1">
    <citation type="submission" date="2016-08" db="EMBL/GenBank/DDBJ databases">
        <authorList>
            <person name="Varghese N."/>
            <person name="Submissions Spin"/>
        </authorList>
    </citation>
    <scope>NUCLEOTIDE SEQUENCE [LARGE SCALE GENOMIC DNA]</scope>
    <source>
        <strain evidence="9">R-53248</strain>
    </source>
</reference>
<feature type="transmembrane region" description="Helical" evidence="6">
    <location>
        <begin position="305"/>
        <end position="329"/>
    </location>
</feature>
<accession>A0A1C4CBX4</accession>
<sequence>MKTLLSCQTEPEKPSHWSAVFSLFMGVTSLIAAEFIPISLLTPIAQTLKITEGMAGQTVTAVGIFAVIASLTLAPLTKKINRRLVLLTLSILLVIANILVAFTPNYIILLIGRCILGICVGGFWSMASAVTLQLVPAKDISRALSIIYAGVSVATIISLPLASYLGNLIGWRNIFLLSALLGAIAFIWQFIALPTLPAQQGNSFNNMFFLLKQSWITIGIVATIFSYGGYHIFFTYLRPFLEHNLALKTNTLSTLLLLFGIANCIGTVIAGFVMGKQFKITMIVIHFILLMLAIILMFIDKNITFNMLLVIAWGFMFGFIPVGWSTWIVRTLADKAEMMGGLSVAAIQFSIGLAAAMGGIIFDHTGMQGIFFSSALIFLCALILTRLSFRLFTRVTGNRIA</sequence>
<gene>
    <name evidence="8" type="ORF">GA0061081_10830</name>
</gene>
<dbReference type="PANTHER" id="PTHR43124">
    <property type="entry name" value="PURINE EFFLUX PUMP PBUE"/>
    <property type="match status" value="1"/>
</dbReference>
<evidence type="ECO:0000256" key="3">
    <source>
        <dbReference type="ARBA" id="ARBA00022692"/>
    </source>
</evidence>
<dbReference type="InterPro" id="IPR036259">
    <property type="entry name" value="MFS_trans_sf"/>
</dbReference>
<feature type="transmembrane region" description="Helical" evidence="6">
    <location>
        <begin position="368"/>
        <end position="389"/>
    </location>
</feature>
<feature type="transmembrane region" description="Helical" evidence="6">
    <location>
        <begin position="144"/>
        <end position="162"/>
    </location>
</feature>
<dbReference type="GO" id="GO:0022857">
    <property type="term" value="F:transmembrane transporter activity"/>
    <property type="evidence" value="ECO:0007669"/>
    <property type="project" value="InterPro"/>
</dbReference>
<evidence type="ECO:0000313" key="8">
    <source>
        <dbReference type="EMBL" id="SCC16552.1"/>
    </source>
</evidence>
<keyword evidence="4 6" id="KW-1133">Transmembrane helix</keyword>
<evidence type="ECO:0000256" key="2">
    <source>
        <dbReference type="ARBA" id="ARBA00022475"/>
    </source>
</evidence>
<proteinExistence type="predicted"/>